<accession>A0ABV0YMZ4</accession>
<evidence type="ECO:0000313" key="3">
    <source>
        <dbReference type="Proteomes" id="UP001469553"/>
    </source>
</evidence>
<dbReference type="EMBL" id="JAHRIP010038272">
    <property type="protein sequence ID" value="MEQ2295136.1"/>
    <property type="molecule type" value="Genomic_DNA"/>
</dbReference>
<protein>
    <submittedName>
        <fullName evidence="2">Uncharacterized protein</fullName>
    </submittedName>
</protein>
<evidence type="ECO:0000313" key="2">
    <source>
        <dbReference type="EMBL" id="MEQ2295136.1"/>
    </source>
</evidence>
<organism evidence="2 3">
    <name type="scientific">Ameca splendens</name>
    <dbReference type="NCBI Taxonomy" id="208324"/>
    <lineage>
        <taxon>Eukaryota</taxon>
        <taxon>Metazoa</taxon>
        <taxon>Chordata</taxon>
        <taxon>Craniata</taxon>
        <taxon>Vertebrata</taxon>
        <taxon>Euteleostomi</taxon>
        <taxon>Actinopterygii</taxon>
        <taxon>Neopterygii</taxon>
        <taxon>Teleostei</taxon>
        <taxon>Neoteleostei</taxon>
        <taxon>Acanthomorphata</taxon>
        <taxon>Ovalentaria</taxon>
        <taxon>Atherinomorphae</taxon>
        <taxon>Cyprinodontiformes</taxon>
        <taxon>Goodeidae</taxon>
        <taxon>Ameca</taxon>
    </lineage>
</organism>
<name>A0ABV0YMZ4_9TELE</name>
<proteinExistence type="predicted"/>
<keyword evidence="3" id="KW-1185">Reference proteome</keyword>
<comment type="caution">
    <text evidence="2">The sequence shown here is derived from an EMBL/GenBank/DDBJ whole genome shotgun (WGS) entry which is preliminary data.</text>
</comment>
<feature type="region of interest" description="Disordered" evidence="1">
    <location>
        <begin position="59"/>
        <end position="88"/>
    </location>
</feature>
<reference evidence="2 3" key="1">
    <citation type="submission" date="2021-06" db="EMBL/GenBank/DDBJ databases">
        <authorList>
            <person name="Palmer J.M."/>
        </authorList>
    </citation>
    <scope>NUCLEOTIDE SEQUENCE [LARGE SCALE GENOMIC DNA]</scope>
    <source>
        <strain evidence="2 3">AS_MEX2019</strain>
        <tissue evidence="2">Muscle</tissue>
    </source>
</reference>
<sequence length="88" mass="10501">MHFRRTWRSLLSTVPVAGVPGWRHGIEKPRRKLRQRLRLTNRDESATLRELLRWRQVQSEGQTSYKQRPPQSPPLPPTLLWTKRKASH</sequence>
<dbReference type="Proteomes" id="UP001469553">
    <property type="component" value="Unassembled WGS sequence"/>
</dbReference>
<evidence type="ECO:0000256" key="1">
    <source>
        <dbReference type="SAM" id="MobiDB-lite"/>
    </source>
</evidence>
<gene>
    <name evidence="2" type="ORF">AMECASPLE_011013</name>
</gene>